<dbReference type="CDD" id="cd06582">
    <property type="entry name" value="TM_PBP1_LivH_like"/>
    <property type="match status" value="1"/>
</dbReference>
<dbReference type="InterPro" id="IPR052157">
    <property type="entry name" value="BCAA_transport_permease"/>
</dbReference>
<sequence>MTELTSNRTVRLVGRGLLAALVAFPVLWVLFLAQDTAFGSAVSNPRDFFITLLNGVTAAALYFVVASGFTLIFGLMRVVNMAHGAFFLLGGYIGLRLQRDMVGGEGSFGLSSAQVDLTQWVLPLLAGAAVVAGVGLIMQQLLLRWNQGQDLRQALITIAISIILADLMLAEFGGVAQDITWPGTFDKFVDFQVGDVQYTLTRLIILAIGLAIGGALWFWLKRTRTGMVIRAGVDDRDMVSAMGINIQLTFAIAFVVGSALAGAGGVIGGSFASLAPGVDANWLLNSLVVVIIGGMGSLGGAAIGALLLGLTTNFAAAYLPSDYTFYSIIFTFVLLAIVLAVRPLGLFGRPA</sequence>
<proteinExistence type="inferred from homology"/>
<feature type="transmembrane region" description="Helical" evidence="9">
    <location>
        <begin position="323"/>
        <end position="341"/>
    </location>
</feature>
<feature type="transmembrane region" description="Helical" evidence="9">
    <location>
        <begin position="12"/>
        <end position="33"/>
    </location>
</feature>
<evidence type="ECO:0000256" key="5">
    <source>
        <dbReference type="ARBA" id="ARBA00022970"/>
    </source>
</evidence>
<gene>
    <name evidence="10" type="ORF">AVDCRST_MAG79-448</name>
</gene>
<protein>
    <submittedName>
        <fullName evidence="10">High-affinity branched-chain amino acid transport system permease protein LivH</fullName>
    </submittedName>
</protein>
<dbReference type="GO" id="GO:0005886">
    <property type="term" value="C:plasma membrane"/>
    <property type="evidence" value="ECO:0007669"/>
    <property type="project" value="UniProtKB-SubCell"/>
</dbReference>
<dbReference type="EMBL" id="CADCWC010000084">
    <property type="protein sequence ID" value="CAA9525019.1"/>
    <property type="molecule type" value="Genomic_DNA"/>
</dbReference>
<keyword evidence="7 9" id="KW-0472">Membrane</keyword>
<evidence type="ECO:0000256" key="7">
    <source>
        <dbReference type="ARBA" id="ARBA00023136"/>
    </source>
</evidence>
<organism evidence="10">
    <name type="scientific">uncultured Thermoleophilia bacterium</name>
    <dbReference type="NCBI Taxonomy" id="1497501"/>
    <lineage>
        <taxon>Bacteria</taxon>
        <taxon>Bacillati</taxon>
        <taxon>Actinomycetota</taxon>
        <taxon>Thermoleophilia</taxon>
        <taxon>environmental samples</taxon>
    </lineage>
</organism>
<dbReference type="Pfam" id="PF02653">
    <property type="entry name" value="BPD_transp_2"/>
    <property type="match status" value="1"/>
</dbReference>
<feature type="transmembrane region" description="Helical" evidence="9">
    <location>
        <begin position="196"/>
        <end position="220"/>
    </location>
</feature>
<keyword evidence="3" id="KW-1003">Cell membrane</keyword>
<evidence type="ECO:0000256" key="1">
    <source>
        <dbReference type="ARBA" id="ARBA00004651"/>
    </source>
</evidence>
<dbReference type="GO" id="GO:0022857">
    <property type="term" value="F:transmembrane transporter activity"/>
    <property type="evidence" value="ECO:0007669"/>
    <property type="project" value="InterPro"/>
</dbReference>
<evidence type="ECO:0000256" key="6">
    <source>
        <dbReference type="ARBA" id="ARBA00022989"/>
    </source>
</evidence>
<keyword evidence="5" id="KW-0029">Amino-acid transport</keyword>
<dbReference type="InterPro" id="IPR001851">
    <property type="entry name" value="ABC_transp_permease"/>
</dbReference>
<feature type="transmembrane region" description="Helical" evidence="9">
    <location>
        <begin position="241"/>
        <end position="267"/>
    </location>
</feature>
<feature type="transmembrane region" description="Helical" evidence="9">
    <location>
        <begin position="78"/>
        <end position="97"/>
    </location>
</feature>
<name>A0A6J4TJB9_9ACTN</name>
<evidence type="ECO:0000256" key="8">
    <source>
        <dbReference type="ARBA" id="ARBA00037998"/>
    </source>
</evidence>
<keyword evidence="4 9" id="KW-0812">Transmembrane</keyword>
<feature type="transmembrane region" description="Helical" evidence="9">
    <location>
        <begin position="117"/>
        <end position="142"/>
    </location>
</feature>
<dbReference type="PANTHER" id="PTHR11795:SF442">
    <property type="entry name" value="ABC TRANSPORTER ATP-BINDING PROTEIN"/>
    <property type="match status" value="1"/>
</dbReference>
<evidence type="ECO:0000256" key="9">
    <source>
        <dbReference type="SAM" id="Phobius"/>
    </source>
</evidence>
<dbReference type="GO" id="GO:0006865">
    <property type="term" value="P:amino acid transport"/>
    <property type="evidence" value="ECO:0007669"/>
    <property type="project" value="UniProtKB-KW"/>
</dbReference>
<accession>A0A6J4TJB9</accession>
<feature type="transmembrane region" description="Helical" evidence="9">
    <location>
        <begin position="48"/>
        <end position="71"/>
    </location>
</feature>
<comment type="similarity">
    <text evidence="8">Belongs to the binding-protein-dependent transport system permease family. LivHM subfamily.</text>
</comment>
<evidence type="ECO:0000256" key="2">
    <source>
        <dbReference type="ARBA" id="ARBA00022448"/>
    </source>
</evidence>
<dbReference type="AlphaFoldDB" id="A0A6J4TJB9"/>
<evidence type="ECO:0000256" key="3">
    <source>
        <dbReference type="ARBA" id="ARBA00022475"/>
    </source>
</evidence>
<comment type="subcellular location">
    <subcellularLocation>
        <location evidence="1">Cell membrane</location>
        <topology evidence="1">Multi-pass membrane protein</topology>
    </subcellularLocation>
</comment>
<evidence type="ECO:0000313" key="10">
    <source>
        <dbReference type="EMBL" id="CAA9525019.1"/>
    </source>
</evidence>
<keyword evidence="2" id="KW-0813">Transport</keyword>
<dbReference type="PANTHER" id="PTHR11795">
    <property type="entry name" value="BRANCHED-CHAIN AMINO ACID TRANSPORT SYSTEM PERMEASE PROTEIN LIVH"/>
    <property type="match status" value="1"/>
</dbReference>
<feature type="transmembrane region" description="Helical" evidence="9">
    <location>
        <begin position="154"/>
        <end position="176"/>
    </location>
</feature>
<keyword evidence="6 9" id="KW-1133">Transmembrane helix</keyword>
<reference evidence="10" key="1">
    <citation type="submission" date="2020-02" db="EMBL/GenBank/DDBJ databases">
        <authorList>
            <person name="Meier V. D."/>
        </authorList>
    </citation>
    <scope>NUCLEOTIDE SEQUENCE</scope>
    <source>
        <strain evidence="10">AVDCRST_MAG79</strain>
    </source>
</reference>
<evidence type="ECO:0000256" key="4">
    <source>
        <dbReference type="ARBA" id="ARBA00022692"/>
    </source>
</evidence>
<feature type="transmembrane region" description="Helical" evidence="9">
    <location>
        <begin position="287"/>
        <end position="311"/>
    </location>
</feature>